<dbReference type="PANTHER" id="PTHR33529">
    <property type="entry name" value="SLR0882 PROTEIN-RELATED"/>
    <property type="match status" value="1"/>
</dbReference>
<keyword evidence="8" id="KW-1185">Reference proteome</keyword>
<dbReference type="RefSeq" id="WP_145417050.1">
    <property type="nucleotide sequence ID" value="NZ_CP036526.1"/>
</dbReference>
<dbReference type="InterPro" id="IPR005495">
    <property type="entry name" value="LptG/LptF_permease"/>
</dbReference>
<name>A0A517NQU2_9BACT</name>
<keyword evidence="5 6" id="KW-0472">Membrane</keyword>
<evidence type="ECO:0000313" key="8">
    <source>
        <dbReference type="Proteomes" id="UP000319817"/>
    </source>
</evidence>
<evidence type="ECO:0000256" key="2">
    <source>
        <dbReference type="ARBA" id="ARBA00022475"/>
    </source>
</evidence>
<evidence type="ECO:0000313" key="7">
    <source>
        <dbReference type="EMBL" id="QDT09494.1"/>
    </source>
</evidence>
<keyword evidence="3 6" id="KW-0812">Transmembrane</keyword>
<feature type="transmembrane region" description="Helical" evidence="6">
    <location>
        <begin position="7"/>
        <end position="33"/>
    </location>
</feature>
<dbReference type="PANTHER" id="PTHR33529:SF2">
    <property type="entry name" value="LIPOPOLYSACCHARIDE EXPORT SYSTEM PERMEASE PROTEIN LPTG"/>
    <property type="match status" value="1"/>
</dbReference>
<evidence type="ECO:0000256" key="1">
    <source>
        <dbReference type="ARBA" id="ARBA00004651"/>
    </source>
</evidence>
<keyword evidence="2" id="KW-1003">Cell membrane</keyword>
<feature type="transmembrane region" description="Helical" evidence="6">
    <location>
        <begin position="60"/>
        <end position="83"/>
    </location>
</feature>
<dbReference type="OrthoDB" id="262519at2"/>
<sequence>MTKIDRYILLLFFRTVFVCFCSIAGIFVVFHAFTKMDDFVELGREQDGMLAVMLRFYGPYMVLLFDMTGTIITLLALLFVVGWLRKSGELTAMLAAGISHGRIFKPMIIASLIIISSQLAIRELALPRLRDALDMKAKNVKGIAEVAVLPEYDKTSGILFEGQAMVPKTQTIIQPSFRLYGDYQGYGDLMMAEEAVWIETTPEHPSGYLLDRVKRPQNIDQLPSIGTQQRAILLTSRDQNWLSPGQCFVATTISPQLLSKDQSSTKLSSVIELAARVRNPAVRTSTSLHVMLHERVVRLPLDFALILLGLPLVVNRRQRNMFVMIAFAILTVLFFFVLKTFASVMGGNGYLISPAIAAWVPLLVIGPVAYVRLRDVQTV</sequence>
<evidence type="ECO:0000256" key="6">
    <source>
        <dbReference type="SAM" id="Phobius"/>
    </source>
</evidence>
<evidence type="ECO:0000256" key="5">
    <source>
        <dbReference type="ARBA" id="ARBA00023136"/>
    </source>
</evidence>
<gene>
    <name evidence="7" type="ORF">K239x_14400</name>
</gene>
<organism evidence="7 8">
    <name type="scientific">Stieleria marina</name>
    <dbReference type="NCBI Taxonomy" id="1930275"/>
    <lineage>
        <taxon>Bacteria</taxon>
        <taxon>Pseudomonadati</taxon>
        <taxon>Planctomycetota</taxon>
        <taxon>Planctomycetia</taxon>
        <taxon>Pirellulales</taxon>
        <taxon>Pirellulaceae</taxon>
        <taxon>Stieleria</taxon>
    </lineage>
</organism>
<dbReference type="Pfam" id="PF03739">
    <property type="entry name" value="LptF_LptG"/>
    <property type="match status" value="2"/>
</dbReference>
<dbReference type="Proteomes" id="UP000319817">
    <property type="component" value="Chromosome"/>
</dbReference>
<evidence type="ECO:0000256" key="3">
    <source>
        <dbReference type="ARBA" id="ARBA00022692"/>
    </source>
</evidence>
<feature type="transmembrane region" description="Helical" evidence="6">
    <location>
        <begin position="350"/>
        <end position="371"/>
    </location>
</feature>
<dbReference type="GO" id="GO:0043190">
    <property type="term" value="C:ATP-binding cassette (ABC) transporter complex"/>
    <property type="evidence" value="ECO:0007669"/>
    <property type="project" value="TreeGrafter"/>
</dbReference>
<keyword evidence="4 6" id="KW-1133">Transmembrane helix</keyword>
<comment type="subcellular location">
    <subcellularLocation>
        <location evidence="1">Cell membrane</location>
        <topology evidence="1">Multi-pass membrane protein</topology>
    </subcellularLocation>
</comment>
<dbReference type="AlphaFoldDB" id="A0A517NQU2"/>
<proteinExistence type="predicted"/>
<feature type="transmembrane region" description="Helical" evidence="6">
    <location>
        <begin position="321"/>
        <end position="338"/>
    </location>
</feature>
<reference evidence="7 8" key="1">
    <citation type="submission" date="2019-02" db="EMBL/GenBank/DDBJ databases">
        <title>Deep-cultivation of Planctomycetes and their phenomic and genomic characterization uncovers novel biology.</title>
        <authorList>
            <person name="Wiegand S."/>
            <person name="Jogler M."/>
            <person name="Boedeker C."/>
            <person name="Pinto D."/>
            <person name="Vollmers J."/>
            <person name="Rivas-Marin E."/>
            <person name="Kohn T."/>
            <person name="Peeters S.H."/>
            <person name="Heuer A."/>
            <person name="Rast P."/>
            <person name="Oberbeckmann S."/>
            <person name="Bunk B."/>
            <person name="Jeske O."/>
            <person name="Meyerdierks A."/>
            <person name="Storesund J.E."/>
            <person name="Kallscheuer N."/>
            <person name="Luecker S."/>
            <person name="Lage O.M."/>
            <person name="Pohl T."/>
            <person name="Merkel B.J."/>
            <person name="Hornburger P."/>
            <person name="Mueller R.-W."/>
            <person name="Bruemmer F."/>
            <person name="Labrenz M."/>
            <person name="Spormann A.M."/>
            <person name="Op den Camp H."/>
            <person name="Overmann J."/>
            <person name="Amann R."/>
            <person name="Jetten M.S.M."/>
            <person name="Mascher T."/>
            <person name="Medema M.H."/>
            <person name="Devos D.P."/>
            <person name="Kaster A.-K."/>
            <person name="Ovreas L."/>
            <person name="Rohde M."/>
            <person name="Galperin M.Y."/>
            <person name="Jogler C."/>
        </authorList>
    </citation>
    <scope>NUCLEOTIDE SEQUENCE [LARGE SCALE GENOMIC DNA]</scope>
    <source>
        <strain evidence="7 8">K23_9</strain>
    </source>
</reference>
<protein>
    <submittedName>
        <fullName evidence="7">Putative permease YjgP/YjgQ family protein</fullName>
    </submittedName>
</protein>
<dbReference type="GO" id="GO:0015920">
    <property type="term" value="P:lipopolysaccharide transport"/>
    <property type="evidence" value="ECO:0007669"/>
    <property type="project" value="TreeGrafter"/>
</dbReference>
<evidence type="ECO:0000256" key="4">
    <source>
        <dbReference type="ARBA" id="ARBA00022989"/>
    </source>
</evidence>
<accession>A0A517NQU2</accession>
<dbReference type="EMBL" id="CP036526">
    <property type="protein sequence ID" value="QDT09494.1"/>
    <property type="molecule type" value="Genomic_DNA"/>
</dbReference>